<organism evidence="4 5">
    <name type="scientific">Paenibacillus anaericanus</name>
    <dbReference type="NCBI Taxonomy" id="170367"/>
    <lineage>
        <taxon>Bacteria</taxon>
        <taxon>Bacillati</taxon>
        <taxon>Bacillota</taxon>
        <taxon>Bacilli</taxon>
        <taxon>Bacillales</taxon>
        <taxon>Paenibacillaceae</taxon>
        <taxon>Paenibacillus</taxon>
    </lineage>
</organism>
<dbReference type="CDD" id="cd08547">
    <property type="entry name" value="Type_II_cohesin"/>
    <property type="match status" value="1"/>
</dbReference>
<dbReference type="PANTHER" id="PTHR43308">
    <property type="entry name" value="OUTER MEMBRANE PROTEIN ALPHA-RELATED"/>
    <property type="match status" value="1"/>
</dbReference>
<dbReference type="Proteomes" id="UP000279446">
    <property type="component" value="Unassembled WGS sequence"/>
</dbReference>
<dbReference type="RefSeq" id="WP_127194466.1">
    <property type="nucleotide sequence ID" value="NZ_RZNY01000029.1"/>
</dbReference>
<dbReference type="SUPFAM" id="SSF49384">
    <property type="entry name" value="Carbohydrate-binding domain"/>
    <property type="match status" value="1"/>
</dbReference>
<dbReference type="GO" id="GO:0030246">
    <property type="term" value="F:carbohydrate binding"/>
    <property type="evidence" value="ECO:0007669"/>
    <property type="project" value="InterPro"/>
</dbReference>
<accession>A0A3S1C374</accession>
<sequence length="571" mass="62108">MKYMRLVIPVIVLCLMITAPLNAIASGQTRAITSTISMESDTKRVTTGDKVTVKIVVREVSDLYGIQFLIKYDPSKLSLEDVKPLGDYKDFSGQKVDHINGTILLPVLREGASSTSSEALLNIAELRFTAKAAGNASLEIQQLKAISSDTYQNTAGYKDLREFAITTSGVLNIVIQNSSTIDPNPSPGTSPNPSPGTVTTPGSEAKQKLQSVAKALNEQKPQQALDELTTLLSKGVSALSVAEREELKSLSQQLLQQLQESVQTTIDSAVNANKLDDESLIMAIQAISKLTGLATTHNLQLPADKEVHLQLAKGKAGAQSLLVTLSQAQLLEQYNVSLVLNYDATNLQKHKLGVYLWNESTTSWDYIRSAKQYKDGFKLSTNKPGIYAVMEFPTNFADIDMIYKEAQHAIEALSAKYLMLGTGDNKFSPNKEITRAEFVALVTRILNLDPLSQYTDSFKDVDLKAWYAAEVNAAKKAGIIQGDGSNFNPNEKLTREAMAVMLVNAGLLNTKAQATDKFADDASISDWAKDAIYQARENGLIKGVGSNILSPKSSATRADVAVILLRLIEQQ</sequence>
<dbReference type="PROSITE" id="PS51272">
    <property type="entry name" value="SLH"/>
    <property type="match status" value="3"/>
</dbReference>
<keyword evidence="2" id="KW-0732">Signal</keyword>
<comment type="caution">
    <text evidence="4">The sequence shown here is derived from an EMBL/GenBank/DDBJ whole genome shotgun (WGS) entry which is preliminary data.</text>
</comment>
<evidence type="ECO:0000313" key="5">
    <source>
        <dbReference type="Proteomes" id="UP000279446"/>
    </source>
</evidence>
<keyword evidence="5" id="KW-1185">Reference proteome</keyword>
<dbReference type="InterPro" id="IPR008965">
    <property type="entry name" value="CBM2/CBM3_carb-bd_dom_sf"/>
</dbReference>
<evidence type="ECO:0000256" key="2">
    <source>
        <dbReference type="SAM" id="SignalP"/>
    </source>
</evidence>
<dbReference type="InterPro" id="IPR002102">
    <property type="entry name" value="Cohesin_dom"/>
</dbReference>
<dbReference type="Pfam" id="PF00395">
    <property type="entry name" value="SLH"/>
    <property type="match status" value="3"/>
</dbReference>
<dbReference type="Gene3D" id="2.60.40.680">
    <property type="match status" value="1"/>
</dbReference>
<feature type="domain" description="SLH" evidence="3">
    <location>
        <begin position="518"/>
        <end position="571"/>
    </location>
</feature>
<feature type="chain" id="PRO_5018616865" description="SLH domain-containing protein" evidence="2">
    <location>
        <begin position="26"/>
        <end position="571"/>
    </location>
</feature>
<feature type="compositionally biased region" description="Pro residues" evidence="1">
    <location>
        <begin position="184"/>
        <end position="194"/>
    </location>
</feature>
<feature type="region of interest" description="Disordered" evidence="1">
    <location>
        <begin position="178"/>
        <end position="206"/>
    </location>
</feature>
<evidence type="ECO:0000259" key="3">
    <source>
        <dbReference type="PROSITE" id="PS51272"/>
    </source>
</evidence>
<feature type="domain" description="SLH" evidence="3">
    <location>
        <begin position="393"/>
        <end position="453"/>
    </location>
</feature>
<dbReference type="PANTHER" id="PTHR43308:SF5">
    <property type="entry name" value="S-LAYER PROTEIN _ PEPTIDOGLYCAN ENDO-BETA-N-ACETYLGLUCOSAMINIDASE"/>
    <property type="match status" value="1"/>
</dbReference>
<feature type="signal peptide" evidence="2">
    <location>
        <begin position="1"/>
        <end position="25"/>
    </location>
</feature>
<dbReference type="Pfam" id="PF00963">
    <property type="entry name" value="Cohesin"/>
    <property type="match status" value="1"/>
</dbReference>
<protein>
    <recommendedName>
        <fullName evidence="3">SLH domain-containing protein</fullName>
    </recommendedName>
</protein>
<gene>
    <name evidence="4" type="ORF">EJP82_23330</name>
</gene>
<name>A0A3S1C374_9BACL</name>
<evidence type="ECO:0000256" key="1">
    <source>
        <dbReference type="SAM" id="MobiDB-lite"/>
    </source>
</evidence>
<evidence type="ECO:0000313" key="4">
    <source>
        <dbReference type="EMBL" id="RUT41480.1"/>
    </source>
</evidence>
<dbReference type="InterPro" id="IPR001119">
    <property type="entry name" value="SLH_dom"/>
</dbReference>
<reference evidence="4 5" key="1">
    <citation type="submission" date="2018-12" db="EMBL/GenBank/DDBJ databases">
        <authorList>
            <person name="Sun L."/>
            <person name="Chen Z."/>
        </authorList>
    </citation>
    <scope>NUCLEOTIDE SEQUENCE [LARGE SCALE GENOMIC DNA]</scope>
    <source>
        <strain evidence="4 5">DSM 15890</strain>
    </source>
</reference>
<dbReference type="AlphaFoldDB" id="A0A3S1C374"/>
<dbReference type="OrthoDB" id="2505132at2"/>
<dbReference type="GO" id="GO:0000272">
    <property type="term" value="P:polysaccharide catabolic process"/>
    <property type="evidence" value="ECO:0007669"/>
    <property type="project" value="InterPro"/>
</dbReference>
<proteinExistence type="predicted"/>
<feature type="domain" description="SLH" evidence="3">
    <location>
        <begin position="454"/>
        <end position="516"/>
    </location>
</feature>
<dbReference type="InterPro" id="IPR051465">
    <property type="entry name" value="Cell_Envelope_Struct_Comp"/>
</dbReference>
<dbReference type="EMBL" id="RZNY01000029">
    <property type="protein sequence ID" value="RUT41480.1"/>
    <property type="molecule type" value="Genomic_DNA"/>
</dbReference>